<dbReference type="Proteomes" id="UP001152049">
    <property type="component" value="Unassembled WGS sequence"/>
</dbReference>
<keyword evidence="2" id="KW-1185">Reference proteome</keyword>
<gene>
    <name evidence="1" type="ORF">NW762_006164</name>
</gene>
<reference evidence="1" key="1">
    <citation type="submission" date="2022-09" db="EMBL/GenBank/DDBJ databases">
        <title>Fusarium specimens isolated from Avocado Roots.</title>
        <authorList>
            <person name="Stajich J."/>
            <person name="Roper C."/>
            <person name="Heimlech-Rivalta G."/>
        </authorList>
    </citation>
    <scope>NUCLEOTIDE SEQUENCE</scope>
    <source>
        <strain evidence="1">CF00136</strain>
    </source>
</reference>
<dbReference type="AlphaFoldDB" id="A0A9W8VFB0"/>
<protein>
    <submittedName>
        <fullName evidence="1">Uncharacterized protein</fullName>
    </submittedName>
</protein>
<accession>A0A9W8VFB0</accession>
<evidence type="ECO:0000313" key="2">
    <source>
        <dbReference type="Proteomes" id="UP001152049"/>
    </source>
</evidence>
<proteinExistence type="predicted"/>
<dbReference type="EMBL" id="JAOQAZ010000010">
    <property type="protein sequence ID" value="KAJ4263346.1"/>
    <property type="molecule type" value="Genomic_DNA"/>
</dbReference>
<comment type="caution">
    <text evidence="1">The sequence shown here is derived from an EMBL/GenBank/DDBJ whole genome shotgun (WGS) entry which is preliminary data.</text>
</comment>
<evidence type="ECO:0000313" key="1">
    <source>
        <dbReference type="EMBL" id="KAJ4263346.1"/>
    </source>
</evidence>
<dbReference type="OrthoDB" id="3538597at2759"/>
<organism evidence="1 2">
    <name type="scientific">Fusarium torreyae</name>
    <dbReference type="NCBI Taxonomy" id="1237075"/>
    <lineage>
        <taxon>Eukaryota</taxon>
        <taxon>Fungi</taxon>
        <taxon>Dikarya</taxon>
        <taxon>Ascomycota</taxon>
        <taxon>Pezizomycotina</taxon>
        <taxon>Sordariomycetes</taxon>
        <taxon>Hypocreomycetidae</taxon>
        <taxon>Hypocreales</taxon>
        <taxon>Nectriaceae</taxon>
        <taxon>Fusarium</taxon>
    </lineage>
</organism>
<sequence>MEAKSEKGSDAFTDTQVQTAFAIRELLLIQRGLARAANENTGWDAGPLVWFLSNKGEQWRVSVAYTHDQNGVTFYRVVRLWAGSIDSLDNALQLLLIVDYIADWARDIYREGIARSLQKLAASDSSSLVRDDDIFSLSGNVRDWVSSNPTASRVEANQVVEDPLCVFDSPAGVFRDARFIRSRFVGLMITEENLDQFLRTTESNLGTRRLTASLLESIEDACRVKGHALDELELIWTDTDRNLSEMSHPDEVFFVVVISVFYLSEEWEQTRQLSYVAISESLIRDLAKIACIPLPSIQVLERAPMVASLAAFGSLLNRESKDNLTAFRPSPFCVEDFAHGNDRRFQGFQQAKTADGN</sequence>
<name>A0A9W8VFB0_9HYPO</name>